<dbReference type="Proteomes" id="UP000805704">
    <property type="component" value="Chromosome 6"/>
</dbReference>
<name>A0ACB7EKA8_NIBAL</name>
<reference evidence="1" key="1">
    <citation type="submission" date="2020-04" db="EMBL/GenBank/DDBJ databases">
        <title>A chromosome-scale assembly and high-density genetic map of the yellow drum (Nibea albiflora) genome.</title>
        <authorList>
            <person name="Xu D."/>
            <person name="Zhang W."/>
            <person name="Chen R."/>
            <person name="Tan P."/>
            <person name="Wang L."/>
            <person name="Song H."/>
            <person name="Tian L."/>
            <person name="Zhu Q."/>
            <person name="Wang B."/>
        </authorList>
    </citation>
    <scope>NUCLEOTIDE SEQUENCE</scope>
    <source>
        <strain evidence="1">ZJHYS-2018</strain>
    </source>
</reference>
<sequence>MSHEPAEESKSDADLALHNLSAEQEVEDITIPHQNAFEEEISERDLNELDPQLSVQSCVSLNLKLSTEREAPPKITSHDDDCDSNMQHESISNAQPHEPKKEAKVSEGMLSDQQETISPAPALESAEGNLPQRTTEPPSFWKRVRHFLGLRKPQRWKRRREGEER</sequence>
<accession>A0ACB7EKA8</accession>
<evidence type="ECO:0000313" key="2">
    <source>
        <dbReference type="Proteomes" id="UP000805704"/>
    </source>
</evidence>
<gene>
    <name evidence="1" type="ORF">GBF38_012702</name>
</gene>
<comment type="caution">
    <text evidence="1">The sequence shown here is derived from an EMBL/GenBank/DDBJ whole genome shotgun (WGS) entry which is preliminary data.</text>
</comment>
<dbReference type="EMBL" id="CM024794">
    <property type="protein sequence ID" value="KAG8002266.1"/>
    <property type="molecule type" value="Genomic_DNA"/>
</dbReference>
<organism evidence="1 2">
    <name type="scientific">Nibea albiflora</name>
    <name type="common">Yellow drum</name>
    <name type="synonym">Corvina albiflora</name>
    <dbReference type="NCBI Taxonomy" id="240163"/>
    <lineage>
        <taxon>Eukaryota</taxon>
        <taxon>Metazoa</taxon>
        <taxon>Chordata</taxon>
        <taxon>Craniata</taxon>
        <taxon>Vertebrata</taxon>
        <taxon>Euteleostomi</taxon>
        <taxon>Actinopterygii</taxon>
        <taxon>Neopterygii</taxon>
        <taxon>Teleostei</taxon>
        <taxon>Neoteleostei</taxon>
        <taxon>Acanthomorphata</taxon>
        <taxon>Eupercaria</taxon>
        <taxon>Sciaenidae</taxon>
        <taxon>Nibea</taxon>
    </lineage>
</organism>
<protein>
    <submittedName>
        <fullName evidence="1">Uncharacterized protein</fullName>
    </submittedName>
</protein>
<keyword evidence="2" id="KW-1185">Reference proteome</keyword>
<proteinExistence type="predicted"/>
<evidence type="ECO:0000313" key="1">
    <source>
        <dbReference type="EMBL" id="KAG8002266.1"/>
    </source>
</evidence>